<dbReference type="PANTHER" id="PTHR30566">
    <property type="entry name" value="YNAI-RELATED MECHANOSENSITIVE ION CHANNEL"/>
    <property type="match status" value="1"/>
</dbReference>
<feature type="transmembrane region" description="Helical" evidence="1">
    <location>
        <begin position="226"/>
        <end position="246"/>
    </location>
</feature>
<feature type="domain" description="Mechanosensitive ion channel MscS" evidence="2">
    <location>
        <begin position="402"/>
        <end position="467"/>
    </location>
</feature>
<dbReference type="PANTHER" id="PTHR30566:SF25">
    <property type="entry name" value="INNER MEMBRANE PROTEIN"/>
    <property type="match status" value="1"/>
</dbReference>
<dbReference type="Pfam" id="PF00924">
    <property type="entry name" value="MS_channel_2nd"/>
    <property type="match status" value="1"/>
</dbReference>
<protein>
    <submittedName>
        <fullName evidence="3">Mechanosensitive ion channel family protein</fullName>
    </submittedName>
</protein>
<evidence type="ECO:0000313" key="4">
    <source>
        <dbReference type="Proteomes" id="UP000294823"/>
    </source>
</evidence>
<comment type="caution">
    <text evidence="3">The sequence shown here is derived from an EMBL/GenBank/DDBJ whole genome shotgun (WGS) entry which is preliminary data.</text>
</comment>
<sequence length="594" mass="66387">MRRYLSRCLLRWRRVSPTPVPVPVPVLWVLVSLALLLAGPVSVQSSQHEDGPWFTLETLNSGLGEPPEQVRRQTPREALRSFLTLSGKGDYETAAHLLNLTELPAEEQATRGGELAKQLASVLQRGDWLQPSDLSSRRDAMVEDMSGKHPLAGQARRNLLLTSLEADGESHAIRIARYRAGDQEPVWLITPDTLAFIPVLYEAYGPSWLERHIPEPFQRSLGMLRLWEWLAIPLFLTLIGLLGWAVYRLTSAMAGWLPAGSLAKRFVARIPVPVTFIAMSLMAQVLLGSVVSFSGVATAGFRILLIVIMAWGMGLAALRLVDAFLQRMTQRLVGEIDDTRHRDERKLLTSLYALRRGIILITVIAVTVYILAEINLFGTLGLSLLASASVLTVLVGIAGQAVLGNILSSFQLSLAKPIRMGDLVVFEGQWCYVEGIFYTFIRLRGWDERRLIVPVKHFVSQPFYNLSAKDARLYRQLALTLHISADIECLRQRFQELAEQEPDVIEPDRLCCYATAQNEATIEVRCYMMTREPMGGWVAEARLREKLLAFIRDEHPEWWPREVVAVSRRDVTIAEGGEASFDSSQAGEGHSGSS</sequence>
<feature type="transmembrane region" description="Helical" evidence="1">
    <location>
        <begin position="299"/>
        <end position="321"/>
    </location>
</feature>
<keyword evidence="4" id="KW-1185">Reference proteome</keyword>
<dbReference type="RefSeq" id="WP_132042613.1">
    <property type="nucleotide sequence ID" value="NZ_SLTR01000008.1"/>
</dbReference>
<dbReference type="InterPro" id="IPR006685">
    <property type="entry name" value="MscS_channel_2nd"/>
</dbReference>
<keyword evidence="1" id="KW-0812">Transmembrane</keyword>
<dbReference type="SUPFAM" id="SSF50182">
    <property type="entry name" value="Sm-like ribonucleoproteins"/>
    <property type="match status" value="1"/>
</dbReference>
<reference evidence="3 4" key="1">
    <citation type="submission" date="2019-03" db="EMBL/GenBank/DDBJ databases">
        <title>Halomonas marinisediminis sp. nov., a moderately halophilic bacterium isolated from the Bohai Gulf.</title>
        <authorList>
            <person name="Ji X."/>
        </authorList>
    </citation>
    <scope>NUCLEOTIDE SEQUENCE [LARGE SCALE GENOMIC DNA]</scope>
    <source>
        <strain evidence="3 4">204</strain>
    </source>
</reference>
<feature type="transmembrane region" description="Helical" evidence="1">
    <location>
        <begin position="384"/>
        <end position="410"/>
    </location>
</feature>
<organism evidence="3 4">
    <name type="scientific">Halomonas marinisediminis</name>
    <dbReference type="NCBI Taxonomy" id="2546095"/>
    <lineage>
        <taxon>Bacteria</taxon>
        <taxon>Pseudomonadati</taxon>
        <taxon>Pseudomonadota</taxon>
        <taxon>Gammaproteobacteria</taxon>
        <taxon>Oceanospirillales</taxon>
        <taxon>Halomonadaceae</taxon>
        <taxon>Halomonas</taxon>
    </lineage>
</organism>
<proteinExistence type="predicted"/>
<accession>A0ABY2D7G2</accession>
<dbReference type="Proteomes" id="UP000294823">
    <property type="component" value="Unassembled WGS sequence"/>
</dbReference>
<keyword evidence="1" id="KW-1133">Transmembrane helix</keyword>
<dbReference type="InterPro" id="IPR010920">
    <property type="entry name" value="LSM_dom_sf"/>
</dbReference>
<evidence type="ECO:0000259" key="2">
    <source>
        <dbReference type="Pfam" id="PF00924"/>
    </source>
</evidence>
<feature type="transmembrane region" description="Helical" evidence="1">
    <location>
        <begin position="352"/>
        <end position="372"/>
    </location>
</feature>
<name>A0ABY2D7G2_9GAMM</name>
<evidence type="ECO:0000313" key="3">
    <source>
        <dbReference type="EMBL" id="TDB02952.1"/>
    </source>
</evidence>
<dbReference type="Gene3D" id="1.10.287.1260">
    <property type="match status" value="1"/>
</dbReference>
<feature type="transmembrane region" description="Helical" evidence="1">
    <location>
        <begin position="266"/>
        <end position="287"/>
    </location>
</feature>
<evidence type="ECO:0000256" key="1">
    <source>
        <dbReference type="SAM" id="Phobius"/>
    </source>
</evidence>
<keyword evidence="1" id="KW-0472">Membrane</keyword>
<gene>
    <name evidence="3" type="ORF">E0702_08010</name>
</gene>
<dbReference type="EMBL" id="SLTR01000008">
    <property type="protein sequence ID" value="TDB02952.1"/>
    <property type="molecule type" value="Genomic_DNA"/>
</dbReference>